<dbReference type="Gene3D" id="4.10.240.10">
    <property type="entry name" value="Zn(2)-C6 fungal-type DNA-binding domain"/>
    <property type="match status" value="2"/>
</dbReference>
<dbReference type="Proteomes" id="UP000736335">
    <property type="component" value="Unassembled WGS sequence"/>
</dbReference>
<organism evidence="2 3">
    <name type="scientific">Thelephora terrestris</name>
    <dbReference type="NCBI Taxonomy" id="56493"/>
    <lineage>
        <taxon>Eukaryota</taxon>
        <taxon>Fungi</taxon>
        <taxon>Dikarya</taxon>
        <taxon>Basidiomycota</taxon>
        <taxon>Agaricomycotina</taxon>
        <taxon>Agaricomycetes</taxon>
        <taxon>Thelephorales</taxon>
        <taxon>Thelephoraceae</taxon>
        <taxon>Thelephora</taxon>
    </lineage>
</organism>
<dbReference type="AlphaFoldDB" id="A0A9P6H509"/>
<accession>A0A9P6H509</accession>
<dbReference type="InterPro" id="IPR001138">
    <property type="entry name" value="Zn2Cys6_DnaBD"/>
</dbReference>
<feature type="domain" description="Zn(2)-C6 fungal-type" evidence="1">
    <location>
        <begin position="83"/>
        <end position="114"/>
    </location>
</feature>
<sequence length="622" mass="69708">MHHLTVCDPSNPGIFPTPTFIATFTSAMTTQSKGACRACRARKAKCIPGTPRCVRCTTLGIQDCSYIPVKKRGSGTTLRMGEACVLCRRGKNKCDAKQPCTRCVDRHRTAACTYERFPSIDNAPPKTLRFLARKDPPLASSDYDSSYFLPPDFREQPLTLLLPSSSASEKARDATECPPPPTPFLTTLPSLHFQTVPRPLPRPLSDIPPELLQVSSASESSLDMTFRLKALCQLNRLGLYFTQEKQDAILRGDTSNSVVHRYFVDSAHGMGMHSCAPELTPSMILLQAKHLQRSWESLIHLARTNHEMEKAQALVQVAHGFIIVGLTATAQLYFLKACKIIDKQNFRFLPEYGPPLEFSEQVREDASVLSQVIYLENFLYLTLGGPAPAKTARIEREFRLDLQRVYPCLFEICPLTMRTQSILLVRDAVHALTSVEQAENTGDRRRSCLHLVHSLEILSSDLLRHLQRFMILGDTGGVETIWACCVMCLAHLAALCHFVSQKDTTSSLSMDCLYDLTLDKLCNLFLEVHIEKYPYVDFLTGRSWNTMLDTIDTRLGLCSDAEKGSLQRRKAIIKKAYDDFQENLPGFEPSSFASLVIAADGRSKDSSYPNLLVPEERERYGL</sequence>
<dbReference type="GO" id="GO:0008270">
    <property type="term" value="F:zinc ion binding"/>
    <property type="evidence" value="ECO:0007669"/>
    <property type="project" value="InterPro"/>
</dbReference>
<gene>
    <name evidence="2" type="ORF">BJ322DRAFT_369059</name>
</gene>
<dbReference type="OrthoDB" id="2017365at2759"/>
<name>A0A9P6H509_9AGAM</name>
<dbReference type="SMART" id="SM00066">
    <property type="entry name" value="GAL4"/>
    <property type="match status" value="2"/>
</dbReference>
<dbReference type="PROSITE" id="PS50048">
    <property type="entry name" value="ZN2_CY6_FUNGAL_2"/>
    <property type="match status" value="2"/>
</dbReference>
<feature type="domain" description="Zn(2)-C6 fungal-type" evidence="1">
    <location>
        <begin position="35"/>
        <end position="66"/>
    </location>
</feature>
<dbReference type="GO" id="GO:0000981">
    <property type="term" value="F:DNA-binding transcription factor activity, RNA polymerase II-specific"/>
    <property type="evidence" value="ECO:0007669"/>
    <property type="project" value="InterPro"/>
</dbReference>
<proteinExistence type="predicted"/>
<keyword evidence="3" id="KW-1185">Reference proteome</keyword>
<comment type="caution">
    <text evidence="2">The sequence shown here is derived from an EMBL/GenBank/DDBJ whole genome shotgun (WGS) entry which is preliminary data.</text>
</comment>
<protein>
    <recommendedName>
        <fullName evidence="1">Zn(2)-C6 fungal-type domain-containing protein</fullName>
    </recommendedName>
</protein>
<evidence type="ECO:0000313" key="2">
    <source>
        <dbReference type="EMBL" id="KAF9779638.1"/>
    </source>
</evidence>
<reference evidence="2" key="1">
    <citation type="journal article" date="2020" name="Nat. Commun.">
        <title>Large-scale genome sequencing of mycorrhizal fungi provides insights into the early evolution of symbiotic traits.</title>
        <authorList>
            <person name="Miyauchi S."/>
            <person name="Kiss E."/>
            <person name="Kuo A."/>
            <person name="Drula E."/>
            <person name="Kohler A."/>
            <person name="Sanchez-Garcia M."/>
            <person name="Morin E."/>
            <person name="Andreopoulos B."/>
            <person name="Barry K.W."/>
            <person name="Bonito G."/>
            <person name="Buee M."/>
            <person name="Carver A."/>
            <person name="Chen C."/>
            <person name="Cichocki N."/>
            <person name="Clum A."/>
            <person name="Culley D."/>
            <person name="Crous P.W."/>
            <person name="Fauchery L."/>
            <person name="Girlanda M."/>
            <person name="Hayes R.D."/>
            <person name="Keri Z."/>
            <person name="LaButti K."/>
            <person name="Lipzen A."/>
            <person name="Lombard V."/>
            <person name="Magnuson J."/>
            <person name="Maillard F."/>
            <person name="Murat C."/>
            <person name="Nolan M."/>
            <person name="Ohm R.A."/>
            <person name="Pangilinan J."/>
            <person name="Pereira M.F."/>
            <person name="Perotto S."/>
            <person name="Peter M."/>
            <person name="Pfister S."/>
            <person name="Riley R."/>
            <person name="Sitrit Y."/>
            <person name="Stielow J.B."/>
            <person name="Szollosi G."/>
            <person name="Zifcakova L."/>
            <person name="Stursova M."/>
            <person name="Spatafora J.W."/>
            <person name="Tedersoo L."/>
            <person name="Vaario L.M."/>
            <person name="Yamada A."/>
            <person name="Yan M."/>
            <person name="Wang P."/>
            <person name="Xu J."/>
            <person name="Bruns T."/>
            <person name="Baldrian P."/>
            <person name="Vilgalys R."/>
            <person name="Dunand C."/>
            <person name="Henrissat B."/>
            <person name="Grigoriev I.V."/>
            <person name="Hibbett D."/>
            <person name="Nagy L.G."/>
            <person name="Martin F.M."/>
        </authorList>
    </citation>
    <scope>NUCLEOTIDE SEQUENCE</scope>
    <source>
        <strain evidence="2">UH-Tt-Lm1</strain>
    </source>
</reference>
<dbReference type="PROSITE" id="PS00463">
    <property type="entry name" value="ZN2_CY6_FUNGAL_1"/>
    <property type="match status" value="1"/>
</dbReference>
<evidence type="ECO:0000259" key="1">
    <source>
        <dbReference type="PROSITE" id="PS50048"/>
    </source>
</evidence>
<evidence type="ECO:0000313" key="3">
    <source>
        <dbReference type="Proteomes" id="UP000736335"/>
    </source>
</evidence>
<dbReference type="EMBL" id="WIUZ02000019">
    <property type="protein sequence ID" value="KAF9779638.1"/>
    <property type="molecule type" value="Genomic_DNA"/>
</dbReference>
<dbReference type="SUPFAM" id="SSF57701">
    <property type="entry name" value="Zn2/Cys6 DNA-binding domain"/>
    <property type="match status" value="2"/>
</dbReference>
<dbReference type="CDD" id="cd00067">
    <property type="entry name" value="GAL4"/>
    <property type="match status" value="2"/>
</dbReference>
<dbReference type="Pfam" id="PF00172">
    <property type="entry name" value="Zn_clus"/>
    <property type="match status" value="2"/>
</dbReference>
<reference evidence="2" key="2">
    <citation type="submission" date="2020-11" db="EMBL/GenBank/DDBJ databases">
        <authorList>
            <consortium name="DOE Joint Genome Institute"/>
            <person name="Kuo A."/>
            <person name="Miyauchi S."/>
            <person name="Kiss E."/>
            <person name="Drula E."/>
            <person name="Kohler A."/>
            <person name="Sanchez-Garcia M."/>
            <person name="Andreopoulos B."/>
            <person name="Barry K.W."/>
            <person name="Bonito G."/>
            <person name="Buee M."/>
            <person name="Carver A."/>
            <person name="Chen C."/>
            <person name="Cichocki N."/>
            <person name="Clum A."/>
            <person name="Culley D."/>
            <person name="Crous P.W."/>
            <person name="Fauchery L."/>
            <person name="Girlanda M."/>
            <person name="Hayes R."/>
            <person name="Keri Z."/>
            <person name="Labutti K."/>
            <person name="Lipzen A."/>
            <person name="Lombard V."/>
            <person name="Magnuson J."/>
            <person name="Maillard F."/>
            <person name="Morin E."/>
            <person name="Murat C."/>
            <person name="Nolan M."/>
            <person name="Ohm R."/>
            <person name="Pangilinan J."/>
            <person name="Pereira M."/>
            <person name="Perotto S."/>
            <person name="Peter M."/>
            <person name="Riley R."/>
            <person name="Sitrit Y."/>
            <person name="Stielow B."/>
            <person name="Szollosi G."/>
            <person name="Zifcakova L."/>
            <person name="Stursova M."/>
            <person name="Spatafora J.W."/>
            <person name="Tedersoo L."/>
            <person name="Vaario L.-M."/>
            <person name="Yamada A."/>
            <person name="Yan M."/>
            <person name="Wang P."/>
            <person name="Xu J."/>
            <person name="Bruns T."/>
            <person name="Baldrian P."/>
            <person name="Vilgalys R."/>
            <person name="Henrissat B."/>
            <person name="Grigoriev I.V."/>
            <person name="Hibbett D."/>
            <person name="Nagy L.G."/>
            <person name="Martin F.M."/>
        </authorList>
    </citation>
    <scope>NUCLEOTIDE SEQUENCE</scope>
    <source>
        <strain evidence="2">UH-Tt-Lm1</strain>
    </source>
</reference>
<dbReference type="InterPro" id="IPR036864">
    <property type="entry name" value="Zn2-C6_fun-type_DNA-bd_sf"/>
</dbReference>